<dbReference type="Proteomes" id="UP000838878">
    <property type="component" value="Chromosome 8"/>
</dbReference>
<dbReference type="OrthoDB" id="6920244at2759"/>
<evidence type="ECO:0000313" key="2">
    <source>
        <dbReference type="EMBL" id="CAH0730444.1"/>
    </source>
</evidence>
<gene>
    <name evidence="2" type="ORF">BINO364_LOCUS15426</name>
</gene>
<feature type="non-terminal residue" evidence="2">
    <location>
        <position position="256"/>
    </location>
</feature>
<dbReference type="SUPFAM" id="SSF140809">
    <property type="entry name" value="Rhabdovirus nucleoprotein-like"/>
    <property type="match status" value="1"/>
</dbReference>
<feature type="domain" description="Rhabdovirus nucleocapsid" evidence="1">
    <location>
        <begin position="27"/>
        <end position="255"/>
    </location>
</feature>
<evidence type="ECO:0000259" key="1">
    <source>
        <dbReference type="Pfam" id="PF00945"/>
    </source>
</evidence>
<dbReference type="InterPro" id="IPR035961">
    <property type="entry name" value="Rhabdovirus_nucleoprotein-like"/>
</dbReference>
<dbReference type="AlphaFoldDB" id="A0A8J9V595"/>
<accession>A0A8J9V595</accession>
<reference evidence="2" key="1">
    <citation type="submission" date="2021-12" db="EMBL/GenBank/DDBJ databases">
        <authorList>
            <person name="Martin H S."/>
        </authorList>
    </citation>
    <scope>NUCLEOTIDE SEQUENCE</scope>
</reference>
<proteinExistence type="predicted"/>
<dbReference type="InterPro" id="IPR000448">
    <property type="entry name" value="Rhabdo_ncapsid"/>
</dbReference>
<protein>
    <recommendedName>
        <fullName evidence="1">Rhabdovirus nucleocapsid domain-containing protein</fullName>
    </recommendedName>
</protein>
<dbReference type="Gene3D" id="1.10.3570.10">
    <property type="entry name" value="Rhabdovirus nucleocapsid protein like domain"/>
    <property type="match status" value="1"/>
</dbReference>
<keyword evidence="3" id="KW-1185">Reference proteome</keyword>
<evidence type="ECO:0000313" key="3">
    <source>
        <dbReference type="Proteomes" id="UP000838878"/>
    </source>
</evidence>
<dbReference type="EMBL" id="OV170228">
    <property type="protein sequence ID" value="CAH0730444.1"/>
    <property type="molecule type" value="Genomic_DNA"/>
</dbReference>
<sequence length="256" mass="28871">MDFQRDRSVHILTQTVSVLEYVDPKGDVNYPLDWFAKNPGMKPTAIVPSYRGSREDLINSVKGGIRGSTLTIQTVKIFLHRFGETMSENVTKEWISFGEEIGLPGDEVTPWSIVTITEGPVHAPREPMYRPVQAGQITGPDDPQNWTELSMALFIVCIYRLARLSNDEYADLLQKRMDDQVRAEGGRGISFHGARNIYSSWLSDLHFVKMVAAMDMFLYRFNNHAAAILRMGTLGSRFRDCAGLLSFGYAMNILNV</sequence>
<dbReference type="Pfam" id="PF00945">
    <property type="entry name" value="Rhabdo_ncap"/>
    <property type="match status" value="1"/>
</dbReference>
<organism evidence="2 3">
    <name type="scientific">Brenthis ino</name>
    <name type="common">lesser marbled fritillary</name>
    <dbReference type="NCBI Taxonomy" id="405034"/>
    <lineage>
        <taxon>Eukaryota</taxon>
        <taxon>Metazoa</taxon>
        <taxon>Ecdysozoa</taxon>
        <taxon>Arthropoda</taxon>
        <taxon>Hexapoda</taxon>
        <taxon>Insecta</taxon>
        <taxon>Pterygota</taxon>
        <taxon>Neoptera</taxon>
        <taxon>Endopterygota</taxon>
        <taxon>Lepidoptera</taxon>
        <taxon>Glossata</taxon>
        <taxon>Ditrysia</taxon>
        <taxon>Papilionoidea</taxon>
        <taxon>Nymphalidae</taxon>
        <taxon>Heliconiinae</taxon>
        <taxon>Argynnini</taxon>
        <taxon>Brenthis</taxon>
    </lineage>
</organism>
<name>A0A8J9V595_9NEOP</name>
<dbReference type="InterPro" id="IPR023330">
    <property type="entry name" value="Rhabdovirus_ncapsid_N"/>
</dbReference>